<evidence type="ECO:0000256" key="11">
    <source>
        <dbReference type="ARBA" id="ARBA00023136"/>
    </source>
</evidence>
<dbReference type="PANTHER" id="PTHR30474:SF2">
    <property type="entry name" value="PEPTIDOGLYCAN GLYCOSYLTRANSFERASE FTSW-RELATED"/>
    <property type="match status" value="1"/>
</dbReference>
<keyword evidence="16" id="KW-0997">Cell inner membrane</keyword>
<feature type="transmembrane region" description="Helical" evidence="16">
    <location>
        <begin position="152"/>
        <end position="169"/>
    </location>
</feature>
<dbReference type="Pfam" id="PF01098">
    <property type="entry name" value="FTSW_RODA_SPOVE"/>
    <property type="match status" value="1"/>
</dbReference>
<keyword evidence="13 16" id="KW-0961">Cell wall biogenesis/degradation</keyword>
<dbReference type="HAMAP" id="MF_00913">
    <property type="entry name" value="PGT_FtsW_proteobact"/>
    <property type="match status" value="1"/>
</dbReference>
<evidence type="ECO:0000256" key="10">
    <source>
        <dbReference type="ARBA" id="ARBA00022989"/>
    </source>
</evidence>
<keyword evidence="4 16" id="KW-0132">Cell division</keyword>
<evidence type="ECO:0000313" key="18">
    <source>
        <dbReference type="Proteomes" id="UP001203338"/>
    </source>
</evidence>
<dbReference type="EC" id="2.4.99.28" evidence="16"/>
<evidence type="ECO:0000256" key="9">
    <source>
        <dbReference type="ARBA" id="ARBA00022984"/>
    </source>
</evidence>
<keyword evidence="18" id="KW-1185">Reference proteome</keyword>
<proteinExistence type="inferred from homology"/>
<keyword evidence="8 16" id="KW-0133">Cell shape</keyword>
<dbReference type="InterPro" id="IPR018365">
    <property type="entry name" value="Cell_cycle_FtsW-rel_CS"/>
</dbReference>
<dbReference type="Proteomes" id="UP001203338">
    <property type="component" value="Unassembled WGS sequence"/>
</dbReference>
<comment type="similarity">
    <text evidence="14 16">Belongs to the SEDS family. FtsW subfamily.</text>
</comment>
<dbReference type="InterPro" id="IPR001182">
    <property type="entry name" value="FtsW/RodA"/>
</dbReference>
<feature type="transmembrane region" description="Helical" evidence="16">
    <location>
        <begin position="63"/>
        <end position="80"/>
    </location>
</feature>
<keyword evidence="3 16" id="KW-1003">Cell membrane</keyword>
<protein>
    <recommendedName>
        <fullName evidence="16">Probable peptidoglycan glycosyltransferase FtsW</fullName>
        <shortName evidence="16">PGT</shortName>
        <ecNumber evidence="16">2.4.99.28</ecNumber>
    </recommendedName>
    <alternativeName>
        <fullName evidence="16">Cell division protein FtsW</fullName>
    </alternativeName>
    <alternativeName>
        <fullName evidence="16">Cell wall polymerase</fullName>
    </alternativeName>
    <alternativeName>
        <fullName evidence="16">Peptidoglycan polymerase</fullName>
        <shortName evidence="16">PG polymerase</shortName>
    </alternativeName>
</protein>
<comment type="caution">
    <text evidence="17">The sequence shown here is derived from an EMBL/GenBank/DDBJ whole genome shotgun (WGS) entry which is preliminary data.</text>
</comment>
<name>A0ABT0PCH9_9GAMM</name>
<keyword evidence="9 16" id="KW-0573">Peptidoglycan synthesis</keyword>
<feature type="transmembrane region" description="Helical" evidence="16">
    <location>
        <begin position="284"/>
        <end position="304"/>
    </location>
</feature>
<evidence type="ECO:0000256" key="16">
    <source>
        <dbReference type="HAMAP-Rule" id="MF_00913"/>
    </source>
</evidence>
<accession>A0ABT0PCH9</accession>
<evidence type="ECO:0000256" key="4">
    <source>
        <dbReference type="ARBA" id="ARBA00022618"/>
    </source>
</evidence>
<feature type="transmembrane region" description="Helical" evidence="16">
    <location>
        <begin position="316"/>
        <end position="337"/>
    </location>
</feature>
<dbReference type="RefSeq" id="WP_249697800.1">
    <property type="nucleotide sequence ID" value="NZ_JAMFLX010000003.1"/>
</dbReference>
<dbReference type="PROSITE" id="PS00428">
    <property type="entry name" value="FTSW_RODA_SPOVE"/>
    <property type="match status" value="1"/>
</dbReference>
<feature type="transmembrane region" description="Helical" evidence="16">
    <location>
        <begin position="175"/>
        <end position="192"/>
    </location>
</feature>
<keyword evidence="6 16" id="KW-0808">Transferase</keyword>
<gene>
    <name evidence="16 17" type="primary">ftsW</name>
    <name evidence="17" type="ORF">M3P05_03315</name>
</gene>
<feature type="transmembrane region" description="Helical" evidence="16">
    <location>
        <begin position="20"/>
        <end position="42"/>
    </location>
</feature>
<keyword evidence="11 16" id="KW-0472">Membrane</keyword>
<evidence type="ECO:0000256" key="15">
    <source>
        <dbReference type="ARBA" id="ARBA00049902"/>
    </source>
</evidence>
<evidence type="ECO:0000256" key="2">
    <source>
        <dbReference type="ARBA" id="ARBA00004752"/>
    </source>
</evidence>
<feature type="transmembrane region" description="Helical" evidence="16">
    <location>
        <begin position="349"/>
        <end position="371"/>
    </location>
</feature>
<evidence type="ECO:0000256" key="6">
    <source>
        <dbReference type="ARBA" id="ARBA00022679"/>
    </source>
</evidence>
<keyword evidence="5 16" id="KW-0328">Glycosyltransferase</keyword>
<evidence type="ECO:0000256" key="7">
    <source>
        <dbReference type="ARBA" id="ARBA00022692"/>
    </source>
</evidence>
<comment type="catalytic activity">
    <reaction evidence="15 16">
        <text>[GlcNAc-(1-&gt;4)-Mur2Ac(oyl-L-Ala-gamma-D-Glu-L-Lys-D-Ala-D-Ala)](n)-di-trans,octa-cis-undecaprenyl diphosphate + beta-D-GlcNAc-(1-&gt;4)-Mur2Ac(oyl-L-Ala-gamma-D-Glu-L-Lys-D-Ala-D-Ala)-di-trans,octa-cis-undecaprenyl diphosphate = [GlcNAc-(1-&gt;4)-Mur2Ac(oyl-L-Ala-gamma-D-Glu-L-Lys-D-Ala-D-Ala)](n+1)-di-trans,octa-cis-undecaprenyl diphosphate + di-trans,octa-cis-undecaprenyl diphosphate + H(+)</text>
        <dbReference type="Rhea" id="RHEA:23708"/>
        <dbReference type="Rhea" id="RHEA-COMP:9602"/>
        <dbReference type="Rhea" id="RHEA-COMP:9603"/>
        <dbReference type="ChEBI" id="CHEBI:15378"/>
        <dbReference type="ChEBI" id="CHEBI:58405"/>
        <dbReference type="ChEBI" id="CHEBI:60033"/>
        <dbReference type="ChEBI" id="CHEBI:78435"/>
        <dbReference type="EC" id="2.4.99.28"/>
    </reaction>
</comment>
<sequence length="394" mass="42422">MANISFSNLFYRSQPNQASVDFWLLGAAMLVAGIGLVMVASASSGIASANYNDPFHFIIRQGIFLFVGAVAASVAMIIPMEQWERWSWMALAVSGVLLFVVLFVGREINGSTRWLPFGFFNLQPSEVAKVLVAVYMASYLARRQDDVRGEGWWGFSRPMLVLSIALALLLFEPDFGSSVVLLGAVMGMVFLAGAGLGKFFVIMAGAVLGAVALVFAAPYRLRRLAVYTDPWADQFGDGYQLTQSLIGFGRGGWTGEGLGNGIQKLFFLPEAHTDFIFSVVAEELGLIGSIAVIAILFFIAWRAVEIGFQAEKANQYFSAYLAYGLGLLFGSQVFINIGVSSGLLPTKGLALPFLSYGGSSLITNCLTIGLLMRIDFERRSAGAAVSKVKGSSHG</sequence>
<dbReference type="InterPro" id="IPR013437">
    <property type="entry name" value="FtsW"/>
</dbReference>
<evidence type="ECO:0000256" key="8">
    <source>
        <dbReference type="ARBA" id="ARBA00022960"/>
    </source>
</evidence>
<evidence type="ECO:0000256" key="13">
    <source>
        <dbReference type="ARBA" id="ARBA00023316"/>
    </source>
</evidence>
<organism evidence="17 18">
    <name type="scientific">Parendozoicomonas callyspongiae</name>
    <dbReference type="NCBI Taxonomy" id="2942213"/>
    <lineage>
        <taxon>Bacteria</taxon>
        <taxon>Pseudomonadati</taxon>
        <taxon>Pseudomonadota</taxon>
        <taxon>Gammaproteobacteria</taxon>
        <taxon>Oceanospirillales</taxon>
        <taxon>Endozoicomonadaceae</taxon>
        <taxon>Parendozoicomonas</taxon>
    </lineage>
</organism>
<comment type="subcellular location">
    <subcellularLocation>
        <location evidence="16">Cell inner membrane</location>
        <topology evidence="16">Multi-pass membrane protein</topology>
    </subcellularLocation>
    <subcellularLocation>
        <location evidence="1">Cell membrane</location>
        <topology evidence="1">Multi-pass membrane protein</topology>
    </subcellularLocation>
    <text evidence="16">Localizes to the division septum.</text>
</comment>
<evidence type="ECO:0000313" key="17">
    <source>
        <dbReference type="EMBL" id="MCL6268971.1"/>
    </source>
</evidence>
<keyword evidence="10 16" id="KW-1133">Transmembrane helix</keyword>
<dbReference type="PANTHER" id="PTHR30474">
    <property type="entry name" value="CELL CYCLE PROTEIN"/>
    <property type="match status" value="1"/>
</dbReference>
<evidence type="ECO:0000256" key="3">
    <source>
        <dbReference type="ARBA" id="ARBA00022475"/>
    </source>
</evidence>
<evidence type="ECO:0000256" key="1">
    <source>
        <dbReference type="ARBA" id="ARBA00004651"/>
    </source>
</evidence>
<dbReference type="EMBL" id="JAMFLX010000003">
    <property type="protein sequence ID" value="MCL6268971.1"/>
    <property type="molecule type" value="Genomic_DNA"/>
</dbReference>
<evidence type="ECO:0000256" key="5">
    <source>
        <dbReference type="ARBA" id="ARBA00022676"/>
    </source>
</evidence>
<evidence type="ECO:0000256" key="12">
    <source>
        <dbReference type="ARBA" id="ARBA00023306"/>
    </source>
</evidence>
<dbReference type="NCBIfam" id="TIGR02614">
    <property type="entry name" value="ftsW"/>
    <property type="match status" value="1"/>
</dbReference>
<keyword evidence="7 16" id="KW-0812">Transmembrane</keyword>
<reference evidence="17 18" key="1">
    <citation type="submission" date="2022-05" db="EMBL/GenBank/DDBJ databases">
        <authorList>
            <person name="Park J.-S."/>
        </authorList>
    </citation>
    <scope>NUCLEOTIDE SEQUENCE [LARGE SCALE GENOMIC DNA]</scope>
    <source>
        <strain evidence="17 18">2012CJ34-2</strain>
    </source>
</reference>
<feature type="transmembrane region" description="Helical" evidence="16">
    <location>
        <begin position="86"/>
        <end position="105"/>
    </location>
</feature>
<evidence type="ECO:0000256" key="14">
    <source>
        <dbReference type="ARBA" id="ARBA00038053"/>
    </source>
</evidence>
<feature type="transmembrane region" description="Helical" evidence="16">
    <location>
        <begin position="199"/>
        <end position="221"/>
    </location>
</feature>
<keyword evidence="12 16" id="KW-0131">Cell cycle</keyword>
<comment type="function">
    <text evidence="16">Peptidoglycan polymerase that is essential for cell division.</text>
</comment>
<comment type="pathway">
    <text evidence="2 16">Cell wall biogenesis; peptidoglycan biosynthesis.</text>
</comment>